<sequence length="123" mass="14615">SPKKIRQGSTKKTYTRSCFSSSKNNREYTKDINKIYIFTHIKQPLCKNCYLQIIFEDYNFVLTKCSEWKFCSPLFINWIEQLSLKKLAVSLSDLMMNLRNIIFNKMGQRLIVQSKHETFLMIA</sequence>
<name>A0A482W6V5_ASBVE</name>
<protein>
    <submittedName>
        <fullName evidence="1">Uncharacterized protein</fullName>
    </submittedName>
</protein>
<accession>A0A482W6V5</accession>
<keyword evidence="2" id="KW-1185">Reference proteome</keyword>
<evidence type="ECO:0000313" key="2">
    <source>
        <dbReference type="Proteomes" id="UP000292052"/>
    </source>
</evidence>
<dbReference type="Proteomes" id="UP000292052">
    <property type="component" value="Unassembled WGS sequence"/>
</dbReference>
<feature type="non-terminal residue" evidence="1">
    <location>
        <position position="1"/>
    </location>
</feature>
<reference evidence="1 2" key="1">
    <citation type="submission" date="2017-03" db="EMBL/GenBank/DDBJ databases">
        <title>Genome of the blue death feigning beetle - Asbolus verrucosus.</title>
        <authorList>
            <person name="Rider S.D."/>
        </authorList>
    </citation>
    <scope>NUCLEOTIDE SEQUENCE [LARGE SCALE GENOMIC DNA]</scope>
    <source>
        <strain evidence="1">Butters</strain>
        <tissue evidence="1">Head and leg muscle</tissue>
    </source>
</reference>
<organism evidence="1 2">
    <name type="scientific">Asbolus verrucosus</name>
    <name type="common">Desert ironclad beetle</name>
    <dbReference type="NCBI Taxonomy" id="1661398"/>
    <lineage>
        <taxon>Eukaryota</taxon>
        <taxon>Metazoa</taxon>
        <taxon>Ecdysozoa</taxon>
        <taxon>Arthropoda</taxon>
        <taxon>Hexapoda</taxon>
        <taxon>Insecta</taxon>
        <taxon>Pterygota</taxon>
        <taxon>Neoptera</taxon>
        <taxon>Endopterygota</taxon>
        <taxon>Coleoptera</taxon>
        <taxon>Polyphaga</taxon>
        <taxon>Cucujiformia</taxon>
        <taxon>Tenebrionidae</taxon>
        <taxon>Pimeliinae</taxon>
        <taxon>Asbolus</taxon>
    </lineage>
</organism>
<proteinExistence type="predicted"/>
<comment type="caution">
    <text evidence="1">The sequence shown here is derived from an EMBL/GenBank/DDBJ whole genome shotgun (WGS) entry which is preliminary data.</text>
</comment>
<gene>
    <name evidence="1" type="ORF">BDFB_003592</name>
</gene>
<dbReference type="EMBL" id="QDEB01026786">
    <property type="protein sequence ID" value="RZC40353.1"/>
    <property type="molecule type" value="Genomic_DNA"/>
</dbReference>
<dbReference type="AlphaFoldDB" id="A0A482W6V5"/>
<evidence type="ECO:0000313" key="1">
    <source>
        <dbReference type="EMBL" id="RZC40353.1"/>
    </source>
</evidence>